<dbReference type="InterPro" id="IPR042018">
    <property type="entry name" value="GK1-3_metazoan-type"/>
</dbReference>
<evidence type="ECO:0000256" key="2">
    <source>
        <dbReference type="ARBA" id="ARBA00009156"/>
    </source>
</evidence>
<dbReference type="PROSITE" id="PS00445">
    <property type="entry name" value="FGGY_KINASES_2"/>
    <property type="match status" value="1"/>
</dbReference>
<dbReference type="PIRSF" id="PIRSF000538">
    <property type="entry name" value="GlpK"/>
    <property type="match status" value="1"/>
</dbReference>
<dbReference type="Gene3D" id="3.30.420.40">
    <property type="match status" value="2"/>
</dbReference>
<evidence type="ECO:0000259" key="12">
    <source>
        <dbReference type="Pfam" id="PF02782"/>
    </source>
</evidence>
<dbReference type="NCBIfam" id="NF000756">
    <property type="entry name" value="PRK00047.1"/>
    <property type="match status" value="1"/>
</dbReference>
<evidence type="ECO:0000256" key="10">
    <source>
        <dbReference type="RuleBase" id="RU003733"/>
    </source>
</evidence>
<evidence type="ECO:0000256" key="7">
    <source>
        <dbReference type="ARBA" id="ARBA00022798"/>
    </source>
</evidence>
<comment type="similarity">
    <text evidence="2 10">Belongs to the FGGY kinase family.</text>
</comment>
<dbReference type="GO" id="GO:0005739">
    <property type="term" value="C:mitochondrion"/>
    <property type="evidence" value="ECO:0007669"/>
    <property type="project" value="TreeGrafter"/>
</dbReference>
<name>A0A316UYT9_9BASI</name>
<dbReference type="EC" id="2.7.1.30" evidence="3"/>
<accession>A0A316UYT9</accession>
<evidence type="ECO:0000256" key="9">
    <source>
        <dbReference type="ARBA" id="ARBA00043149"/>
    </source>
</evidence>
<dbReference type="Pfam" id="PF02782">
    <property type="entry name" value="FGGY_C"/>
    <property type="match status" value="1"/>
</dbReference>
<keyword evidence="4 10" id="KW-0808">Transferase</keyword>
<evidence type="ECO:0000256" key="5">
    <source>
        <dbReference type="ARBA" id="ARBA00022741"/>
    </source>
</evidence>
<dbReference type="GO" id="GO:0004370">
    <property type="term" value="F:glycerol kinase activity"/>
    <property type="evidence" value="ECO:0007669"/>
    <property type="project" value="UniProtKB-EC"/>
</dbReference>
<dbReference type="PANTHER" id="PTHR10196">
    <property type="entry name" value="SUGAR KINASE"/>
    <property type="match status" value="1"/>
</dbReference>
<dbReference type="EMBL" id="KZ819665">
    <property type="protein sequence ID" value="PWN28315.1"/>
    <property type="molecule type" value="Genomic_DNA"/>
</dbReference>
<keyword evidence="8" id="KW-0067">ATP-binding</keyword>
<dbReference type="Pfam" id="PF00370">
    <property type="entry name" value="FGGY_N"/>
    <property type="match status" value="1"/>
</dbReference>
<dbReference type="GO" id="GO:0019563">
    <property type="term" value="P:glycerol catabolic process"/>
    <property type="evidence" value="ECO:0007669"/>
    <property type="project" value="UniProtKB-UniPathway"/>
</dbReference>
<dbReference type="SUPFAM" id="SSF53067">
    <property type="entry name" value="Actin-like ATPase domain"/>
    <property type="match status" value="2"/>
</dbReference>
<dbReference type="GO" id="GO:0006641">
    <property type="term" value="P:triglyceride metabolic process"/>
    <property type="evidence" value="ECO:0007669"/>
    <property type="project" value="TreeGrafter"/>
</dbReference>
<keyword evidence="6 10" id="KW-0418">Kinase</keyword>
<dbReference type="GeneID" id="37027631"/>
<evidence type="ECO:0000256" key="3">
    <source>
        <dbReference type="ARBA" id="ARBA00012099"/>
    </source>
</evidence>
<dbReference type="RefSeq" id="XP_025362927.1">
    <property type="nucleotide sequence ID" value="XM_025505808.1"/>
</dbReference>
<feature type="domain" description="Carbohydrate kinase FGGY C-terminal" evidence="12">
    <location>
        <begin position="267"/>
        <end position="453"/>
    </location>
</feature>
<dbReference type="InterPro" id="IPR043129">
    <property type="entry name" value="ATPase_NBD"/>
</dbReference>
<evidence type="ECO:0000313" key="13">
    <source>
        <dbReference type="EMBL" id="PWN28315.1"/>
    </source>
</evidence>
<dbReference type="FunFam" id="3.30.420.40:FF:000086">
    <property type="entry name" value="Glycerol kinase"/>
    <property type="match status" value="1"/>
</dbReference>
<dbReference type="CDD" id="cd07792">
    <property type="entry name" value="ASKHA_NBD_FGGY_GK1-3-like"/>
    <property type="match status" value="1"/>
</dbReference>
<evidence type="ECO:0000256" key="1">
    <source>
        <dbReference type="ARBA" id="ARBA00005190"/>
    </source>
</evidence>
<dbReference type="NCBIfam" id="TIGR01311">
    <property type="entry name" value="glycerol_kin"/>
    <property type="match status" value="1"/>
</dbReference>
<dbReference type="PANTHER" id="PTHR10196:SF69">
    <property type="entry name" value="GLYCEROL KINASE"/>
    <property type="match status" value="1"/>
</dbReference>
<dbReference type="AlphaFoldDB" id="A0A316UYT9"/>
<keyword evidence="14" id="KW-1185">Reference proteome</keyword>
<evidence type="ECO:0000256" key="8">
    <source>
        <dbReference type="ARBA" id="ARBA00022840"/>
    </source>
</evidence>
<dbReference type="GO" id="GO:0005524">
    <property type="term" value="F:ATP binding"/>
    <property type="evidence" value="ECO:0007669"/>
    <property type="project" value="UniProtKB-KW"/>
</dbReference>
<sequence length="511" mass="55566">MGSKDLVASIDAGTTSTRFMIFDSSARVVASHQTEFTQFFTHPGWQEQDPHEIIDKINTNIVESVKQLEAGGEYKASDIKVIGVTNQRETTVVWDKNTGKALTRCIAWPDNRNGQTISKLAGKSEEGINALKKETGLPLSTYFAAGKLRWMLDELPEVRKAHDSGNMKFGTVDSWIIYNLTNRAVHITDASNASRTMFMNLRSQAWDPKLCEFFGVNMDILPEIRSSSEVYGTIHEGPLKGIEIAGIVGDQQAALVGQKCLSPGEAKNTYGTGAFLLYNTGEKVVDSKNGLLSTIAYQPGPKAAPHYALEGSIAVAGSAIKWLRDSLGLIKEASDVDCAADVEASECVFVTAFSGLLAPVWDSSASGTLIGLSGFHDKRHICRSVLEAASFQSKAVLDACEKDSGVPLTSLNVDGGMTNSDVFCQIQADILGLEVSRPAMRETTALGSALLAGQAKGLFGWDITKPETLSKVNVSGRDVFKPQLDAKKREHLLRQWWRAVERSRGWAEDKE</sequence>
<dbReference type="InterPro" id="IPR018484">
    <property type="entry name" value="FGGY_N"/>
</dbReference>
<proteinExistence type="inferred from homology"/>
<evidence type="ECO:0000313" key="14">
    <source>
        <dbReference type="Proteomes" id="UP000245884"/>
    </source>
</evidence>
<dbReference type="Proteomes" id="UP000245884">
    <property type="component" value="Unassembled WGS sequence"/>
</dbReference>
<dbReference type="InterPro" id="IPR018483">
    <property type="entry name" value="Carb_kinase_FGGY_CS"/>
</dbReference>
<dbReference type="OrthoDB" id="5422795at2759"/>
<evidence type="ECO:0000259" key="11">
    <source>
        <dbReference type="Pfam" id="PF00370"/>
    </source>
</evidence>
<dbReference type="UniPathway" id="UPA00618">
    <property type="reaction ID" value="UER00672"/>
</dbReference>
<protein>
    <recommendedName>
        <fullName evidence="3">glycerol kinase</fullName>
        <ecNumber evidence="3">2.7.1.30</ecNumber>
    </recommendedName>
    <alternativeName>
        <fullName evidence="9">ATP:glycerol 3-phosphotransferase</fullName>
    </alternativeName>
</protein>
<dbReference type="InterPro" id="IPR018485">
    <property type="entry name" value="FGGY_C"/>
</dbReference>
<feature type="domain" description="Carbohydrate kinase FGGY N-terminal" evidence="11">
    <location>
        <begin position="7"/>
        <end position="257"/>
    </location>
</feature>
<gene>
    <name evidence="13" type="ORF">BDZ90DRAFT_231305</name>
</gene>
<dbReference type="InterPro" id="IPR005999">
    <property type="entry name" value="Glycerol_kin"/>
</dbReference>
<dbReference type="GO" id="GO:0046167">
    <property type="term" value="P:glycerol-3-phosphate biosynthetic process"/>
    <property type="evidence" value="ECO:0007669"/>
    <property type="project" value="TreeGrafter"/>
</dbReference>
<keyword evidence="5" id="KW-0547">Nucleotide-binding</keyword>
<keyword evidence="7" id="KW-0319">Glycerol metabolism</keyword>
<dbReference type="STRING" id="1569628.A0A316UYT9"/>
<comment type="pathway">
    <text evidence="1">Polyol metabolism; glycerol degradation via glycerol kinase pathway; sn-glycerol 3-phosphate from glycerol: step 1/1.</text>
</comment>
<organism evidence="13 14">
    <name type="scientific">Jaminaea rosea</name>
    <dbReference type="NCBI Taxonomy" id="1569628"/>
    <lineage>
        <taxon>Eukaryota</taxon>
        <taxon>Fungi</taxon>
        <taxon>Dikarya</taxon>
        <taxon>Basidiomycota</taxon>
        <taxon>Ustilaginomycotina</taxon>
        <taxon>Exobasidiomycetes</taxon>
        <taxon>Microstromatales</taxon>
        <taxon>Microstromatales incertae sedis</taxon>
        <taxon>Jaminaea</taxon>
    </lineage>
</organism>
<evidence type="ECO:0000256" key="4">
    <source>
        <dbReference type="ARBA" id="ARBA00022679"/>
    </source>
</evidence>
<dbReference type="FunFam" id="3.30.420.40:FF:000108">
    <property type="entry name" value="Glycerol kinase, glycosomal"/>
    <property type="match status" value="1"/>
</dbReference>
<evidence type="ECO:0000256" key="6">
    <source>
        <dbReference type="ARBA" id="ARBA00022777"/>
    </source>
</evidence>
<reference evidence="13 14" key="1">
    <citation type="journal article" date="2018" name="Mol. Biol. Evol.">
        <title>Broad Genomic Sampling Reveals a Smut Pathogenic Ancestry of the Fungal Clade Ustilaginomycotina.</title>
        <authorList>
            <person name="Kijpornyongpan T."/>
            <person name="Mondo S.J."/>
            <person name="Barry K."/>
            <person name="Sandor L."/>
            <person name="Lee J."/>
            <person name="Lipzen A."/>
            <person name="Pangilinan J."/>
            <person name="LaButti K."/>
            <person name="Hainaut M."/>
            <person name="Henrissat B."/>
            <person name="Grigoriev I.V."/>
            <person name="Spatafora J.W."/>
            <person name="Aime M.C."/>
        </authorList>
    </citation>
    <scope>NUCLEOTIDE SEQUENCE [LARGE SCALE GENOMIC DNA]</scope>
    <source>
        <strain evidence="13 14">MCA 5214</strain>
    </source>
</reference>
<dbReference type="InterPro" id="IPR000577">
    <property type="entry name" value="Carb_kinase_FGGY"/>
</dbReference>